<dbReference type="InterPro" id="IPR004089">
    <property type="entry name" value="MCPsignal_dom"/>
</dbReference>
<protein>
    <submittedName>
        <fullName evidence="10">Chemotaxis protein</fullName>
    </submittedName>
</protein>
<dbReference type="PRINTS" id="PR00260">
    <property type="entry name" value="CHEMTRNSDUCR"/>
</dbReference>
<dbReference type="RefSeq" id="WP_146898416.1">
    <property type="nucleotide sequence ID" value="NZ_BAAARM010000001.1"/>
</dbReference>
<dbReference type="SMART" id="SM00304">
    <property type="entry name" value="HAMP"/>
    <property type="match status" value="1"/>
</dbReference>
<dbReference type="SUPFAM" id="SSF58104">
    <property type="entry name" value="Methyl-accepting chemotaxis protein (MCP) signaling domain"/>
    <property type="match status" value="1"/>
</dbReference>
<feature type="transmembrane region" description="Helical" evidence="7">
    <location>
        <begin position="21"/>
        <end position="43"/>
    </location>
</feature>
<proteinExistence type="inferred from homology"/>
<evidence type="ECO:0000256" key="1">
    <source>
        <dbReference type="ARBA" id="ARBA00022692"/>
    </source>
</evidence>
<keyword evidence="11" id="KW-1185">Reference proteome</keyword>
<comment type="similarity">
    <text evidence="4">Belongs to the methyl-accepting chemotaxis (MCP) protein family.</text>
</comment>
<dbReference type="Pfam" id="PF00015">
    <property type="entry name" value="MCPsignal"/>
    <property type="match status" value="1"/>
</dbReference>
<evidence type="ECO:0000313" key="10">
    <source>
        <dbReference type="EMBL" id="GEO32339.1"/>
    </source>
</evidence>
<dbReference type="GO" id="GO:0007165">
    <property type="term" value="P:signal transduction"/>
    <property type="evidence" value="ECO:0007669"/>
    <property type="project" value="UniProtKB-KW"/>
</dbReference>
<dbReference type="SMART" id="SM00283">
    <property type="entry name" value="MA"/>
    <property type="match status" value="1"/>
</dbReference>
<organism evidence="10 11">
    <name type="scientific">Cellulomonas aerilata</name>
    <dbReference type="NCBI Taxonomy" id="515326"/>
    <lineage>
        <taxon>Bacteria</taxon>
        <taxon>Bacillati</taxon>
        <taxon>Actinomycetota</taxon>
        <taxon>Actinomycetes</taxon>
        <taxon>Micrococcales</taxon>
        <taxon>Cellulomonadaceae</taxon>
        <taxon>Cellulomonas</taxon>
    </lineage>
</organism>
<dbReference type="InterPro" id="IPR003660">
    <property type="entry name" value="HAMP_dom"/>
</dbReference>
<dbReference type="OrthoDB" id="1115140at2"/>
<dbReference type="PANTHER" id="PTHR32089">
    <property type="entry name" value="METHYL-ACCEPTING CHEMOTAXIS PROTEIN MCPB"/>
    <property type="match status" value="1"/>
</dbReference>
<sequence>MTTTTPPRRSRLADLSVRTKIVAAVLVAAVVAATVGLVGLSSLSASNASTNLMYDDKVLGLEKAAGLRRDTLSLRLSAANQAISTQDAEMTKFETQIAELEESLPAAVDSYLPMLTGAEDRAALADFQRGLDAYLVVLHDELLPAGRANDIATWEAARDGAAADAITTMSDALTALVENEKETARELIEESEAQYAQSRTTSIVLLVVGLSVALAIGLVVARTIVRGLDRVRASVTALENGDLTVAAGLTSRDEVGTMGVALDNALSTLRSMVSTIDASSDSLAGAATELAATSVQIASGAEETAAQAGVVSAAAEQVSRNTQTVAAGTEEMGASIREIAHNASEASRIAAQAVSAAEETTTTVSRLGESSREIGTVVKAITSIAEQTNLLALNATIEAARAGEAGKGFAVVAGEVKELAQETARATEDIARRVQAIQADTTGAVEAIGNISSIVASINDFQATIAAAVEEQTATTNEMTRNVSEAASGSGEIAVNISGVADAAALTTQGAGESQRAVDELARMSSDLKVLVGSFRY</sequence>
<keyword evidence="7" id="KW-0472">Membrane</keyword>
<keyword evidence="3 5" id="KW-0807">Transducer</keyword>
<keyword evidence="1 7" id="KW-0812">Transmembrane</keyword>
<dbReference type="InterPro" id="IPR024478">
    <property type="entry name" value="HlyB_4HB_MCP"/>
</dbReference>
<gene>
    <name evidence="10" type="ORF">CAE01nite_00640</name>
</gene>
<keyword evidence="6" id="KW-0175">Coiled coil</keyword>
<comment type="caution">
    <text evidence="10">The sequence shown here is derived from an EMBL/GenBank/DDBJ whole genome shotgun (WGS) entry which is preliminary data.</text>
</comment>
<dbReference type="GO" id="GO:0004888">
    <property type="term" value="F:transmembrane signaling receptor activity"/>
    <property type="evidence" value="ECO:0007669"/>
    <property type="project" value="InterPro"/>
</dbReference>
<feature type="transmembrane region" description="Helical" evidence="7">
    <location>
        <begin position="203"/>
        <end position="225"/>
    </location>
</feature>
<dbReference type="AlphaFoldDB" id="A0A512D791"/>
<dbReference type="PROSITE" id="PS50111">
    <property type="entry name" value="CHEMOTAXIS_TRANSDUC_2"/>
    <property type="match status" value="1"/>
</dbReference>
<dbReference type="PANTHER" id="PTHR32089:SF112">
    <property type="entry name" value="LYSOZYME-LIKE PROTEIN-RELATED"/>
    <property type="match status" value="1"/>
</dbReference>
<dbReference type="EMBL" id="BJYY01000001">
    <property type="protein sequence ID" value="GEO32339.1"/>
    <property type="molecule type" value="Genomic_DNA"/>
</dbReference>
<reference evidence="10 11" key="1">
    <citation type="submission" date="2019-07" db="EMBL/GenBank/DDBJ databases">
        <title>Whole genome shotgun sequence of Cellulomonas aerilata NBRC 106308.</title>
        <authorList>
            <person name="Hosoyama A."/>
            <person name="Uohara A."/>
            <person name="Ohji S."/>
            <person name="Ichikawa N."/>
        </authorList>
    </citation>
    <scope>NUCLEOTIDE SEQUENCE [LARGE SCALE GENOMIC DNA]</scope>
    <source>
        <strain evidence="10 11">NBRC 106308</strain>
    </source>
</reference>
<dbReference type="Proteomes" id="UP000321181">
    <property type="component" value="Unassembled WGS sequence"/>
</dbReference>
<dbReference type="GO" id="GO:0016020">
    <property type="term" value="C:membrane"/>
    <property type="evidence" value="ECO:0007669"/>
    <property type="project" value="InterPro"/>
</dbReference>
<feature type="domain" description="Methyl-accepting transducer" evidence="8">
    <location>
        <begin position="279"/>
        <end position="519"/>
    </location>
</feature>
<dbReference type="PROSITE" id="PS50885">
    <property type="entry name" value="HAMP"/>
    <property type="match status" value="1"/>
</dbReference>
<feature type="domain" description="HAMP" evidence="9">
    <location>
        <begin position="222"/>
        <end position="274"/>
    </location>
</feature>
<dbReference type="Pfam" id="PF00672">
    <property type="entry name" value="HAMP"/>
    <property type="match status" value="1"/>
</dbReference>
<evidence type="ECO:0000256" key="6">
    <source>
        <dbReference type="SAM" id="Coils"/>
    </source>
</evidence>
<evidence type="ECO:0000256" key="5">
    <source>
        <dbReference type="PROSITE-ProRule" id="PRU00284"/>
    </source>
</evidence>
<name>A0A512D791_9CELL</name>
<dbReference type="GO" id="GO:0006935">
    <property type="term" value="P:chemotaxis"/>
    <property type="evidence" value="ECO:0007669"/>
    <property type="project" value="InterPro"/>
</dbReference>
<evidence type="ECO:0000259" key="8">
    <source>
        <dbReference type="PROSITE" id="PS50111"/>
    </source>
</evidence>
<evidence type="ECO:0000256" key="7">
    <source>
        <dbReference type="SAM" id="Phobius"/>
    </source>
</evidence>
<feature type="coiled-coil region" evidence="6">
    <location>
        <begin position="170"/>
        <end position="201"/>
    </location>
</feature>
<dbReference type="Gene3D" id="1.10.287.950">
    <property type="entry name" value="Methyl-accepting chemotaxis protein"/>
    <property type="match status" value="1"/>
</dbReference>
<keyword evidence="2 7" id="KW-1133">Transmembrane helix</keyword>
<evidence type="ECO:0000259" key="9">
    <source>
        <dbReference type="PROSITE" id="PS50885"/>
    </source>
</evidence>
<accession>A0A512D791</accession>
<evidence type="ECO:0000313" key="11">
    <source>
        <dbReference type="Proteomes" id="UP000321181"/>
    </source>
</evidence>
<evidence type="ECO:0000256" key="4">
    <source>
        <dbReference type="ARBA" id="ARBA00029447"/>
    </source>
</evidence>
<dbReference type="Pfam" id="PF12729">
    <property type="entry name" value="4HB_MCP_1"/>
    <property type="match status" value="1"/>
</dbReference>
<evidence type="ECO:0000256" key="3">
    <source>
        <dbReference type="ARBA" id="ARBA00023224"/>
    </source>
</evidence>
<dbReference type="InterPro" id="IPR004090">
    <property type="entry name" value="Chemotax_Me-accpt_rcpt"/>
</dbReference>
<evidence type="ECO:0000256" key="2">
    <source>
        <dbReference type="ARBA" id="ARBA00022989"/>
    </source>
</evidence>